<feature type="coiled-coil region" evidence="4">
    <location>
        <begin position="109"/>
        <end position="143"/>
    </location>
</feature>
<feature type="domain" description="RING-type" evidence="6">
    <location>
        <begin position="1372"/>
        <end position="1509"/>
    </location>
</feature>
<keyword evidence="8" id="KW-1185">Reference proteome</keyword>
<dbReference type="InterPro" id="IPR052957">
    <property type="entry name" value="Auxin_embryo_med"/>
</dbReference>
<evidence type="ECO:0000259" key="6">
    <source>
        <dbReference type="SMART" id="SM00184"/>
    </source>
</evidence>
<evidence type="ECO:0000313" key="8">
    <source>
        <dbReference type="Proteomes" id="UP001190700"/>
    </source>
</evidence>
<dbReference type="InterPro" id="IPR036890">
    <property type="entry name" value="HATPase_C_sf"/>
</dbReference>
<accession>A0AAE0GNG6</accession>
<evidence type="ECO:0000256" key="5">
    <source>
        <dbReference type="SAM" id="MobiDB-lite"/>
    </source>
</evidence>
<feature type="compositionally biased region" description="Basic and acidic residues" evidence="5">
    <location>
        <begin position="154"/>
        <end position="166"/>
    </location>
</feature>
<dbReference type="CDD" id="cd16448">
    <property type="entry name" value="RING-H2"/>
    <property type="match status" value="1"/>
</dbReference>
<gene>
    <name evidence="7" type="ORF">CYMTET_10869</name>
</gene>
<comment type="caution">
    <text evidence="7">The sequence shown here is derived from an EMBL/GenBank/DDBJ whole genome shotgun (WGS) entry which is preliminary data.</text>
</comment>
<evidence type="ECO:0000256" key="3">
    <source>
        <dbReference type="ARBA" id="ARBA00022833"/>
    </source>
</evidence>
<feature type="region of interest" description="Disordered" evidence="5">
    <location>
        <begin position="982"/>
        <end position="1009"/>
    </location>
</feature>
<dbReference type="InterPro" id="IPR043136">
    <property type="entry name" value="B30.2/SPRY_sf"/>
</dbReference>
<feature type="region of interest" description="Disordered" evidence="5">
    <location>
        <begin position="1275"/>
        <end position="1329"/>
    </location>
</feature>
<feature type="compositionally biased region" description="Gly residues" evidence="5">
    <location>
        <begin position="2268"/>
        <end position="2277"/>
    </location>
</feature>
<feature type="compositionally biased region" description="Basic and acidic residues" evidence="5">
    <location>
        <begin position="2327"/>
        <end position="2340"/>
    </location>
</feature>
<feature type="compositionally biased region" description="Low complexity" evidence="5">
    <location>
        <begin position="2244"/>
        <end position="2267"/>
    </location>
</feature>
<dbReference type="EMBL" id="LGRX02003879">
    <property type="protein sequence ID" value="KAK3281334.1"/>
    <property type="molecule type" value="Genomic_DNA"/>
</dbReference>
<proteinExistence type="predicted"/>
<name>A0AAE0GNG6_9CHLO</name>
<dbReference type="InterPro" id="IPR058210">
    <property type="entry name" value="SACS/Nov_dom"/>
</dbReference>
<dbReference type="Proteomes" id="UP001190700">
    <property type="component" value="Unassembled WGS sequence"/>
</dbReference>
<feature type="compositionally biased region" description="Basic and acidic residues" evidence="5">
    <location>
        <begin position="1314"/>
        <end position="1327"/>
    </location>
</feature>
<keyword evidence="3" id="KW-0862">Zinc</keyword>
<reference evidence="7 8" key="1">
    <citation type="journal article" date="2015" name="Genome Biol. Evol.">
        <title>Comparative Genomics of a Bacterivorous Green Alga Reveals Evolutionary Causalities and Consequences of Phago-Mixotrophic Mode of Nutrition.</title>
        <authorList>
            <person name="Burns J.A."/>
            <person name="Paasch A."/>
            <person name="Narechania A."/>
            <person name="Kim E."/>
        </authorList>
    </citation>
    <scope>NUCLEOTIDE SEQUENCE [LARGE SCALE GENOMIC DNA]</scope>
    <source>
        <strain evidence="7 8">PLY_AMNH</strain>
    </source>
</reference>
<sequence>MDSCPSLAALLSKYQSEDGINVDPSIDLRDEVLGQPHENKLQSRVSQCRDLAARNEETLLRVRRFCMELGNVHSAADLLDECDIALTRELRFQEATATALELSNVKARLLLRERELNASTERADRAEAELRSLRRQVSLAASSGQRGGVSVVFRRRDDDPRLEPKPKPLFPAPSSSPSSGHQAQGGRDEAGPGEARAVIEGIRHQQLFGGEVPAGMSGPLNVLRGALGRALTKLSQDLYSTPTQFIAELLQNADDCVFPEDVTPAVWITMLSDSIRFSSNEVGFTAKDVQALCAIGESTKEGSAQIKAIGKKGIGFKSVFMVTDEPHVLSGDFAFKFSTADGPLGALLPQWLTPDEVEALGLPPAASRRPGTCYHLPMRHGSAARAHPHLELLLRGAAVEPSVLLFLRRLQRIRILDATCGACHDLEVRAEALEAEPGSRRETSRRAGVCTEDAAPRAAFGSHPIDDPIDRPDGEGELAVVHVHKHTWHPPPDDQAYAAGMVGAWERCMSAAAESGAGSRAESGADQVQRFKVLWCSIGAAGDSLGESSADFPQHLADVEMESELALAFPMSRAASCEGDREREPEGEMLYAYLPVCRVGLPFIVHADFDLVSSRQQLHLGSGRNARLRDAVPAAFLSAVRCDAELRRRAAEFVPSLTSITDPFWRPVAARIAEGLRSEQCVLSETGRWCTPLEVLGRPERVPEALLTSQALLEACGMEFAACSVREAELLGCTTFTMHHMLTWLHTPQTIRQVATWPRSWAMALYRYLQAEMTAETIAEVRAAPILRLQGEQPGEATVGCMAGDTRAFLQPGRTGFLKGAGVNVATLSVLVEAVVWQHWRGEFAREVQVWAGLRLIKDHLKEYLGEREAHRVASSIITGGAGRRAGAWLSPDHLDGGQGWDADKSGRGTGDAPEEACAAPEGPVPGGVSSGEEGAWEAAGLRDLRLALCVPSGAGGLRPASHLCLRSVFGVMCERCFARPETESAGDDSGGHEEGGSPSGRPTQLPVKLVPPLGATAAQAVGTRIHRSGDGAAPKLLSVLSVRARVEGGVFEQGGARTGAACASAAVRFGRFCFSTRVTGNGECWIGVCCLEGSQTGAAGGPGGRLVCVALDRAGRLLRWDGRPEEVADSRAAKCANVSVYTVCPGVALAAGDIVTCAVDLEDAVVHFAVNSALLTPESRGSLRVQDAAVALPRAMIGRAVAPLAVVGLGGEVEMQFGQGAVRGEGEPQLMLPRAIAEFPGFTQAVQQERSRARYPSHGAREDMFVGDGWRWTSTGRAPESGGRGCHVGKGDTDGAAKSRGGGHGSHTHHHGGGNDRTGDDSKGLEADAVGGDEAAGWELFLGALGARPHLEQCRARHWWLALTRGQGEDCAVCMQPLAPAKLAGETGGAPGDEEEPAALPCHHKFHRGCILRWLNSDGSEGDGMVPPWALPEDGADTETTRTSRAGQVPIGEDEVDEDEWMMAEVDDEGWLAGEEESADGEEEAVQEALERSLQAFSAIHTKGCPVCRAPATPEVVRPDVLAPQALQLSTNLMAALHDLTTTPVGAQSPHAPARATTLVRYANHPLTVEVLRAVDVPTAGGLGVGRHPLHLTFLPHTFRRFGARLLPYLQLPLPPAAGPASPPLLAVLGQLGVSAELSAPALLNALRVLLPLASTAARGKKGDHLLAGSSALTPHAAVPIPGLCALYAAIDLACEGREGPAEGASGSSAAAASAAVTRAFHHEALIFVPDSARGYRSGEVCLGAHPAVAGMLDKRPLPEVYGGLEAFFCGRLGVGEVDLEAALGLLQGLRHSPLETLRRASSRSWGASDVSKAVPKAVTLAEATTLVYAHVETLLESREPPANASPAEEVGAPSKQRERLEGMALLLESQSELRGVTEGILVLGDHRRLGALFRSHPQVAIVDATALEPFPRLRGALCTAGLLHSLHAGLCNTGPAGPSVPQGEGFVHEDWSTGCTNYMRTLRCRVEAQRQGQHGRSGAAGSAAFASEGEGVWEKWLWPAALATVTELGVEVRCCRYITRNWRHKLSQELSIEAPYGVTHAVGASWTPASPGRLPPGLPPGLILDPPRRTAVAPSPTEGVPEGERTEGAAAVVFVAQEASGKEDWPAMETCSQASMIGAVAAAVAQLIIEAPTLVSATHRHQSYVLTRVRDEVRAALQDQLRQPAAEYDGPTELRAAALRHLMAGDGTGDGAALPMEQMVQGSSVARAPRRGSALHGDNVEEPAWEAAHATEPEEAAMFPAAPRAPAGADSSAMDAAGPGDPSTGRLGGPGGRDGVGAEAADKLHPRRNVAEAPLAGTVGGDDTGVRERAGGAPAEPLQASHAEAASERSARPGEGRPQRRGATPGALPGSVGKWALLRDPGAVLPSWLREAAELATSGHNVPLNAAGWLANVEVLAQAWLFHFLRMNLPGFGLSNWSTAQHCAVLAAAHASPRQATALRPAFHFQYHDVSGLLVPQGATGVSRRASSGDHCLIVAKATDMESSQQFTLYAEELQCASECAGTLATSTPLPARATPTHFMVMSIKGVHNMSPSLEHMLYNPSIHVGSFLQLKPMSFQARCILPESIPAGSAMGRTGLRAFAA</sequence>
<feature type="region of interest" description="Disordered" evidence="5">
    <location>
        <begin position="1839"/>
        <end position="1858"/>
    </location>
</feature>
<dbReference type="InterPro" id="IPR018957">
    <property type="entry name" value="Znf_C3HC4_RING-type"/>
</dbReference>
<feature type="region of interest" description="Disordered" evidence="5">
    <location>
        <begin position="149"/>
        <end position="193"/>
    </location>
</feature>
<dbReference type="Pfam" id="PF00097">
    <property type="entry name" value="zf-C3HC4"/>
    <property type="match status" value="1"/>
</dbReference>
<feature type="region of interest" description="Disordered" evidence="5">
    <location>
        <begin position="2244"/>
        <end position="2354"/>
    </location>
</feature>
<dbReference type="Gene3D" id="3.30.40.10">
    <property type="entry name" value="Zinc/RING finger domain, C3HC4 (zinc finger)"/>
    <property type="match status" value="1"/>
</dbReference>
<dbReference type="Gene3D" id="2.60.120.920">
    <property type="match status" value="1"/>
</dbReference>
<evidence type="ECO:0000256" key="2">
    <source>
        <dbReference type="ARBA" id="ARBA00022771"/>
    </source>
</evidence>
<dbReference type="PANTHER" id="PTHR32387:SF0">
    <property type="entry name" value="PROTEIN NO VEIN"/>
    <property type="match status" value="1"/>
</dbReference>
<dbReference type="Gene3D" id="3.30.565.10">
    <property type="entry name" value="Histidine kinase-like ATPase, C-terminal domain"/>
    <property type="match status" value="1"/>
</dbReference>
<dbReference type="PANTHER" id="PTHR32387">
    <property type="entry name" value="WU:FJ29H11"/>
    <property type="match status" value="1"/>
</dbReference>
<protein>
    <recommendedName>
        <fullName evidence="6">RING-type domain-containing protein</fullName>
    </recommendedName>
</protein>
<feature type="region of interest" description="Disordered" evidence="5">
    <location>
        <begin position="892"/>
        <end position="934"/>
    </location>
</feature>
<dbReference type="SUPFAM" id="SSF57850">
    <property type="entry name" value="RING/U-box"/>
    <property type="match status" value="1"/>
</dbReference>
<keyword evidence="1" id="KW-0479">Metal-binding</keyword>
<keyword evidence="4" id="KW-0175">Coiled coil</keyword>
<evidence type="ECO:0000313" key="7">
    <source>
        <dbReference type="EMBL" id="KAK3281334.1"/>
    </source>
</evidence>
<dbReference type="SMART" id="SM00184">
    <property type="entry name" value="RING"/>
    <property type="match status" value="1"/>
</dbReference>
<dbReference type="InterPro" id="IPR001841">
    <property type="entry name" value="Znf_RING"/>
</dbReference>
<feature type="region of interest" description="Disordered" evidence="5">
    <location>
        <begin position="2202"/>
        <end position="2223"/>
    </location>
</feature>
<dbReference type="SUPFAM" id="SSF55874">
    <property type="entry name" value="ATPase domain of HSP90 chaperone/DNA topoisomerase II/histidine kinase"/>
    <property type="match status" value="1"/>
</dbReference>
<evidence type="ECO:0000256" key="1">
    <source>
        <dbReference type="ARBA" id="ARBA00022723"/>
    </source>
</evidence>
<organism evidence="7 8">
    <name type="scientific">Cymbomonas tetramitiformis</name>
    <dbReference type="NCBI Taxonomy" id="36881"/>
    <lineage>
        <taxon>Eukaryota</taxon>
        <taxon>Viridiplantae</taxon>
        <taxon>Chlorophyta</taxon>
        <taxon>Pyramimonadophyceae</taxon>
        <taxon>Pyramimonadales</taxon>
        <taxon>Pyramimonadaceae</taxon>
        <taxon>Cymbomonas</taxon>
    </lineage>
</organism>
<keyword evidence="2" id="KW-0863">Zinc-finger</keyword>
<dbReference type="Pfam" id="PF25794">
    <property type="entry name" value="SACS"/>
    <property type="match status" value="1"/>
</dbReference>
<evidence type="ECO:0000256" key="4">
    <source>
        <dbReference type="SAM" id="Coils"/>
    </source>
</evidence>
<dbReference type="InterPro" id="IPR013083">
    <property type="entry name" value="Znf_RING/FYVE/PHD"/>
</dbReference>
<dbReference type="NCBIfam" id="NF047352">
    <property type="entry name" value="P_loop_sacsin"/>
    <property type="match status" value="1"/>
</dbReference>
<dbReference type="GO" id="GO:0008270">
    <property type="term" value="F:zinc ion binding"/>
    <property type="evidence" value="ECO:0007669"/>
    <property type="project" value="UniProtKB-KW"/>
</dbReference>